<name>A0A521BPW7_9SPHI</name>
<evidence type="ECO:0000256" key="1">
    <source>
        <dbReference type="ARBA" id="ARBA00022490"/>
    </source>
</evidence>
<dbReference type="InterPro" id="IPR002052">
    <property type="entry name" value="DNA_methylase_N6_adenine_CS"/>
</dbReference>
<dbReference type="InterPro" id="IPR022882">
    <property type="entry name" value="tRNA_adenine-N6_MeTrfase"/>
</dbReference>
<feature type="domain" description="Methyltransferase small" evidence="7">
    <location>
        <begin position="27"/>
        <end position="158"/>
    </location>
</feature>
<dbReference type="GO" id="GO:0016430">
    <property type="term" value="F:tRNA (adenine-N6)-methyltransferase activity"/>
    <property type="evidence" value="ECO:0007669"/>
    <property type="project" value="UniProtKB-UniRule"/>
</dbReference>
<keyword evidence="5 6" id="KW-0819">tRNA processing</keyword>
<sequence>MSKDYFQFKQFKVYHDKCAMKVGTDGLLLGTLTNSINSKNILDIGSGTGLIALILAQRSPNALIDAVEIESDAYEQARSNFVISVWSDRLKIFHTSIFDFRPKKKYDLIVSNPPYFINSLKSNGKKKEAARHIDEQFFAKLAVKVNDLLESDGKFWLILPLIESDQFAKEALHVGLFPEIIFNVHSFDHAEAKRKIVAFGKNCKTVAENKFVIYDSPGKHSAQYRSTVKDFLTIF</sequence>
<comment type="subcellular location">
    <subcellularLocation>
        <location evidence="6">Cytoplasm</location>
    </subcellularLocation>
</comment>
<dbReference type="InterPro" id="IPR050210">
    <property type="entry name" value="tRNA_Adenine-N(6)_MTase"/>
</dbReference>
<comment type="catalytic activity">
    <reaction evidence="6">
        <text>adenosine(37) in tRNA1(Val) + S-adenosyl-L-methionine = N(6)-methyladenosine(37) in tRNA1(Val) + S-adenosyl-L-homocysteine + H(+)</text>
        <dbReference type="Rhea" id="RHEA:43160"/>
        <dbReference type="Rhea" id="RHEA-COMP:10369"/>
        <dbReference type="Rhea" id="RHEA-COMP:10370"/>
        <dbReference type="ChEBI" id="CHEBI:15378"/>
        <dbReference type="ChEBI" id="CHEBI:57856"/>
        <dbReference type="ChEBI" id="CHEBI:59789"/>
        <dbReference type="ChEBI" id="CHEBI:74411"/>
        <dbReference type="ChEBI" id="CHEBI:74449"/>
        <dbReference type="EC" id="2.1.1.223"/>
    </reaction>
</comment>
<dbReference type="InterPro" id="IPR007848">
    <property type="entry name" value="Small_mtfrase_dom"/>
</dbReference>
<keyword evidence="2 6" id="KW-0489">Methyltransferase</keyword>
<keyword evidence="9" id="KW-1185">Reference proteome</keyword>
<proteinExistence type="inferred from homology"/>
<dbReference type="InterPro" id="IPR029063">
    <property type="entry name" value="SAM-dependent_MTases_sf"/>
</dbReference>
<dbReference type="GO" id="GO:0032259">
    <property type="term" value="P:methylation"/>
    <property type="evidence" value="ECO:0007669"/>
    <property type="project" value="UniProtKB-KW"/>
</dbReference>
<evidence type="ECO:0000256" key="4">
    <source>
        <dbReference type="ARBA" id="ARBA00022691"/>
    </source>
</evidence>
<dbReference type="Pfam" id="PF05175">
    <property type="entry name" value="MTS"/>
    <property type="match status" value="1"/>
</dbReference>
<comment type="similarity">
    <text evidence="6">Belongs to the methyltransferase superfamily. tRNA (adenine-N(6)-)-methyltransferase family.</text>
</comment>
<dbReference type="PANTHER" id="PTHR47739">
    <property type="entry name" value="TRNA1(VAL) (ADENINE(37)-N6)-METHYLTRANSFERASE"/>
    <property type="match status" value="1"/>
</dbReference>
<dbReference type="RefSeq" id="WP_142602015.1">
    <property type="nucleotide sequence ID" value="NZ_FXSZ01000002.1"/>
</dbReference>
<dbReference type="PANTHER" id="PTHR47739:SF1">
    <property type="entry name" value="TRNA1(VAL) (ADENINE(37)-N6)-METHYLTRANSFERASE"/>
    <property type="match status" value="1"/>
</dbReference>
<dbReference type="EMBL" id="FXSZ01000002">
    <property type="protein sequence ID" value="SMO49212.1"/>
    <property type="molecule type" value="Genomic_DNA"/>
</dbReference>
<dbReference type="AlphaFoldDB" id="A0A521BPW7"/>
<dbReference type="HAMAP" id="MF_01872">
    <property type="entry name" value="tRNA_methyltr_YfiC"/>
    <property type="match status" value="1"/>
</dbReference>
<organism evidence="8 9">
    <name type="scientific">Solitalea koreensis</name>
    <dbReference type="NCBI Taxonomy" id="543615"/>
    <lineage>
        <taxon>Bacteria</taxon>
        <taxon>Pseudomonadati</taxon>
        <taxon>Bacteroidota</taxon>
        <taxon>Sphingobacteriia</taxon>
        <taxon>Sphingobacteriales</taxon>
        <taxon>Sphingobacteriaceae</taxon>
        <taxon>Solitalea</taxon>
    </lineage>
</organism>
<accession>A0A521BPW7</accession>
<dbReference type="CDD" id="cd02440">
    <property type="entry name" value="AdoMet_MTases"/>
    <property type="match status" value="1"/>
</dbReference>
<evidence type="ECO:0000256" key="6">
    <source>
        <dbReference type="HAMAP-Rule" id="MF_01872"/>
    </source>
</evidence>
<dbReference type="Gene3D" id="3.40.50.150">
    <property type="entry name" value="Vaccinia Virus protein VP39"/>
    <property type="match status" value="1"/>
</dbReference>
<keyword evidence="1 6" id="KW-0963">Cytoplasm</keyword>
<dbReference type="PROSITE" id="PS00092">
    <property type="entry name" value="N6_MTASE"/>
    <property type="match status" value="1"/>
</dbReference>
<protein>
    <recommendedName>
        <fullName evidence="6">tRNA1(Val) (adenine(37)-N6)-methyltransferase</fullName>
        <ecNumber evidence="6">2.1.1.223</ecNumber>
    </recommendedName>
    <alternativeName>
        <fullName evidence="6">tRNA m6A37 methyltransferase</fullName>
    </alternativeName>
</protein>
<evidence type="ECO:0000256" key="3">
    <source>
        <dbReference type="ARBA" id="ARBA00022679"/>
    </source>
</evidence>
<dbReference type="GO" id="GO:0003676">
    <property type="term" value="F:nucleic acid binding"/>
    <property type="evidence" value="ECO:0007669"/>
    <property type="project" value="InterPro"/>
</dbReference>
<evidence type="ECO:0000313" key="9">
    <source>
        <dbReference type="Proteomes" id="UP000315971"/>
    </source>
</evidence>
<dbReference type="SUPFAM" id="SSF53335">
    <property type="entry name" value="S-adenosyl-L-methionine-dependent methyltransferases"/>
    <property type="match status" value="1"/>
</dbReference>
<dbReference type="Proteomes" id="UP000315971">
    <property type="component" value="Unassembled WGS sequence"/>
</dbReference>
<evidence type="ECO:0000259" key="7">
    <source>
        <dbReference type="Pfam" id="PF05175"/>
    </source>
</evidence>
<dbReference type="OrthoDB" id="5383291at2"/>
<dbReference type="GO" id="GO:0005737">
    <property type="term" value="C:cytoplasm"/>
    <property type="evidence" value="ECO:0007669"/>
    <property type="project" value="UniProtKB-SubCell"/>
</dbReference>
<keyword evidence="3 6" id="KW-0808">Transferase</keyword>
<comment type="function">
    <text evidence="6">Specifically methylates the adenine in position 37 of tRNA(1)(Val) (anticodon cmo5UAC).</text>
</comment>
<gene>
    <name evidence="8" type="ORF">SAMN06265350_102399</name>
</gene>
<dbReference type="GO" id="GO:0008033">
    <property type="term" value="P:tRNA processing"/>
    <property type="evidence" value="ECO:0007669"/>
    <property type="project" value="UniProtKB-UniRule"/>
</dbReference>
<keyword evidence="4 6" id="KW-0949">S-adenosyl-L-methionine</keyword>
<evidence type="ECO:0000313" key="8">
    <source>
        <dbReference type="EMBL" id="SMO49212.1"/>
    </source>
</evidence>
<dbReference type="EC" id="2.1.1.223" evidence="6"/>
<evidence type="ECO:0000256" key="2">
    <source>
        <dbReference type="ARBA" id="ARBA00022603"/>
    </source>
</evidence>
<reference evidence="8 9" key="1">
    <citation type="submission" date="2017-05" db="EMBL/GenBank/DDBJ databases">
        <authorList>
            <person name="Varghese N."/>
            <person name="Submissions S."/>
        </authorList>
    </citation>
    <scope>NUCLEOTIDE SEQUENCE [LARGE SCALE GENOMIC DNA]</scope>
    <source>
        <strain evidence="8 9">DSM 21342</strain>
    </source>
</reference>
<evidence type="ECO:0000256" key="5">
    <source>
        <dbReference type="ARBA" id="ARBA00022694"/>
    </source>
</evidence>